<protein>
    <submittedName>
        <fullName evidence="4">Sphingomyelin phosphodiesterase, putative</fullName>
    </submittedName>
</protein>
<dbReference type="Proteomes" id="UP000014680">
    <property type="component" value="Unassembled WGS sequence"/>
</dbReference>
<dbReference type="EMBL" id="KB206577">
    <property type="protein sequence ID" value="ELP89736.1"/>
    <property type="molecule type" value="Genomic_DNA"/>
</dbReference>
<reference evidence="4 5" key="1">
    <citation type="submission" date="2012-10" db="EMBL/GenBank/DDBJ databases">
        <authorList>
            <person name="Zafar N."/>
            <person name="Inman J."/>
            <person name="Hall N."/>
            <person name="Lorenzi H."/>
            <person name="Caler E."/>
        </authorList>
    </citation>
    <scope>NUCLEOTIDE SEQUENCE [LARGE SCALE GENOMIC DNA]</scope>
    <source>
        <strain evidence="4 5">IP1</strain>
    </source>
</reference>
<dbReference type="GO" id="GO:0008081">
    <property type="term" value="F:phosphoric diester hydrolase activity"/>
    <property type="evidence" value="ECO:0007669"/>
    <property type="project" value="TreeGrafter"/>
</dbReference>
<dbReference type="PANTHER" id="PTHR10340:SF34">
    <property type="entry name" value="SPHINGOMYELIN PHOSPHODIESTERASE"/>
    <property type="match status" value="1"/>
</dbReference>
<dbReference type="SUPFAM" id="SSF56300">
    <property type="entry name" value="Metallo-dependent phosphatases"/>
    <property type="match status" value="1"/>
</dbReference>
<evidence type="ECO:0000256" key="2">
    <source>
        <dbReference type="ARBA" id="ARBA00023180"/>
    </source>
</evidence>
<keyword evidence="5" id="KW-1185">Reference proteome</keyword>
<gene>
    <name evidence="4" type="ORF">EIN_420730</name>
</gene>
<dbReference type="AlphaFoldDB" id="L7FMU7"/>
<dbReference type="Gene3D" id="3.60.21.10">
    <property type="match status" value="1"/>
</dbReference>
<evidence type="ECO:0000256" key="1">
    <source>
        <dbReference type="ARBA" id="ARBA00022801"/>
    </source>
</evidence>
<dbReference type="InterPro" id="IPR029052">
    <property type="entry name" value="Metallo-depent_PP-like"/>
</dbReference>
<keyword evidence="1" id="KW-0378">Hydrolase</keyword>
<accession>L7FMU7</accession>
<keyword evidence="2" id="KW-0325">Glycoprotein</keyword>
<dbReference type="Pfam" id="PF19272">
    <property type="entry name" value="ASMase_C"/>
    <property type="match status" value="1"/>
</dbReference>
<dbReference type="OrthoDB" id="282973at2759"/>
<dbReference type="RefSeq" id="XP_004256507.1">
    <property type="nucleotide sequence ID" value="XM_004256459.1"/>
</dbReference>
<dbReference type="InterPro" id="IPR045473">
    <property type="entry name" value="ASM_C"/>
</dbReference>
<evidence type="ECO:0000313" key="5">
    <source>
        <dbReference type="Proteomes" id="UP000014680"/>
    </source>
</evidence>
<dbReference type="GO" id="GO:0005615">
    <property type="term" value="C:extracellular space"/>
    <property type="evidence" value="ECO:0007669"/>
    <property type="project" value="TreeGrafter"/>
</dbReference>
<dbReference type="GeneID" id="14888715"/>
<dbReference type="PANTHER" id="PTHR10340">
    <property type="entry name" value="SPHINGOMYELIN PHOSPHODIESTERASE"/>
    <property type="match status" value="1"/>
</dbReference>
<proteinExistence type="predicted"/>
<evidence type="ECO:0000259" key="3">
    <source>
        <dbReference type="Pfam" id="PF19272"/>
    </source>
</evidence>
<evidence type="ECO:0000313" key="4">
    <source>
        <dbReference type="EMBL" id="ELP89736.1"/>
    </source>
</evidence>
<dbReference type="OMA" id="IVILSHE"/>
<organism evidence="4 5">
    <name type="scientific">Entamoeba invadens IP1</name>
    <dbReference type="NCBI Taxonomy" id="370355"/>
    <lineage>
        <taxon>Eukaryota</taxon>
        <taxon>Amoebozoa</taxon>
        <taxon>Evosea</taxon>
        <taxon>Archamoebae</taxon>
        <taxon>Mastigamoebida</taxon>
        <taxon>Entamoebidae</taxon>
        <taxon>Entamoeba</taxon>
    </lineage>
</organism>
<feature type="domain" description="Sphingomyelin phosphodiesterase C-terminal" evidence="3">
    <location>
        <begin position="150"/>
        <end position="267"/>
    </location>
</feature>
<sequence>MLNIMGDLFSPWLSERSLELFRKGGYYSELLEPNIRLVSMNFAYMDMYGVHCGDYATTDPAGMVQWFNQTLQLAQKANEKIVILSHECIGLKSTGIVDLAPKFNTDFDELMRSYSDVIITHLCGHLHYDSLMIYPTYDTAYYHCIVNPAMTTKATLDPRFRLLELNENSVVGWKQYFLDIEKCNLEGKFEWKLEYETLKEYGIDKWDTTHIKTFLTNLERNETLFNVWKMHFGEHGGHTFNGNTKKDFLCASMSLTEQTFIECINNYPIK</sequence>
<name>L7FMU7_ENTIV</name>
<dbReference type="KEGG" id="eiv:EIN_420730"/>
<dbReference type="VEuPathDB" id="AmoebaDB:EIN_420730"/>